<evidence type="ECO:0000256" key="4">
    <source>
        <dbReference type="ARBA" id="ARBA00022692"/>
    </source>
</evidence>
<keyword evidence="7" id="KW-0012">Acyltransferase</keyword>
<protein>
    <submittedName>
        <fullName evidence="9">MBOAT family protein</fullName>
    </submittedName>
</protein>
<evidence type="ECO:0000256" key="7">
    <source>
        <dbReference type="PIRNR" id="PIRNR016636"/>
    </source>
</evidence>
<evidence type="ECO:0000256" key="3">
    <source>
        <dbReference type="ARBA" id="ARBA00022475"/>
    </source>
</evidence>
<sequence length="479" mass="55900">MIFNSWEFAFLFILITGIFYLIVPQLRKWLLLTGSIIFIGFNHWGYLALAVSTAIITFSSGIWIDKQNSDKTRQRIFTISLIAHLTILVFFKYFGFLEANLSLFIKTIGGNWNSSITKIFLPLGISFYIFQSISYLIEVYWEEQEAEKNLGDFLLYMLFFMKFLSGPIERPGDFLPQVKEKKAFDYDKVSYGLRLIAIGLFKKLIISNQLATPLNDVFASVQDYSGAQLCVATLFYPIQLYADFSGYTDIAIGGAAILGYRLSPNFNRPFIAQSITDFWRRWHMSLSFWVKDYIYEPLAFRKRNWGTWGIVYALLITFILLGLWHGDSWNFIIYGAIQGGVIIYEMSRSKWCTKWNKYLSGKWFKTYNIIRTYLIFAVSLLFFKIEKFADVIYVINHIFDGIGSTYKEISLGVRDHNIIVISLATSLMFLYEYTDSKWDIWGKFEQKSILIRWSVYYLIIFIIFSCGDFGASDFIYLQF</sequence>
<dbReference type="InterPro" id="IPR051085">
    <property type="entry name" value="MB_O-acyltransferase"/>
</dbReference>
<dbReference type="PIRSF" id="PIRSF500217">
    <property type="entry name" value="AlgI"/>
    <property type="match status" value="1"/>
</dbReference>
<dbReference type="Pfam" id="PF03062">
    <property type="entry name" value="MBOAT"/>
    <property type="match status" value="1"/>
</dbReference>
<keyword evidence="4 8" id="KW-0812">Transmembrane</keyword>
<evidence type="ECO:0000256" key="2">
    <source>
        <dbReference type="ARBA" id="ARBA00010323"/>
    </source>
</evidence>
<dbReference type="InterPro" id="IPR028362">
    <property type="entry name" value="AlgI"/>
</dbReference>
<keyword evidence="3 7" id="KW-1003">Cell membrane</keyword>
<evidence type="ECO:0000313" key="10">
    <source>
        <dbReference type="Proteomes" id="UP000285794"/>
    </source>
</evidence>
<name>A0A425Y828_9BACT</name>
<gene>
    <name evidence="9" type="ORF">DWB61_01255</name>
</gene>
<feature type="transmembrane region" description="Helical" evidence="8">
    <location>
        <begin position="455"/>
        <end position="477"/>
    </location>
</feature>
<dbReference type="Proteomes" id="UP000285794">
    <property type="component" value="Unassembled WGS sequence"/>
</dbReference>
<dbReference type="PANTHER" id="PTHR13285:SF18">
    <property type="entry name" value="PROTEIN-CYSTEINE N-PALMITOYLTRANSFERASE RASP"/>
    <property type="match status" value="1"/>
</dbReference>
<keyword evidence="7" id="KW-0808">Transferase</keyword>
<feature type="transmembrane region" description="Helical" evidence="8">
    <location>
        <begin position="368"/>
        <end position="385"/>
    </location>
</feature>
<dbReference type="InterPro" id="IPR024194">
    <property type="entry name" value="Ac/AlaTfrase_AlgI/DltB"/>
</dbReference>
<evidence type="ECO:0000256" key="6">
    <source>
        <dbReference type="ARBA" id="ARBA00023136"/>
    </source>
</evidence>
<evidence type="ECO:0000256" key="1">
    <source>
        <dbReference type="ARBA" id="ARBA00004651"/>
    </source>
</evidence>
<feature type="transmembrane region" description="Helical" evidence="8">
    <location>
        <begin position="7"/>
        <end position="23"/>
    </location>
</feature>
<dbReference type="GO" id="GO:0005886">
    <property type="term" value="C:plasma membrane"/>
    <property type="evidence" value="ECO:0007669"/>
    <property type="project" value="UniProtKB-SubCell"/>
</dbReference>
<feature type="transmembrane region" description="Helical" evidence="8">
    <location>
        <begin position="76"/>
        <end position="96"/>
    </location>
</feature>
<reference evidence="9 10" key="1">
    <citation type="submission" date="2018-07" db="EMBL/GenBank/DDBJ databases">
        <title>Draft genome sequence of Ancylomarina sp. M1P.</title>
        <authorList>
            <person name="Yadav S."/>
            <person name="Villanueva L."/>
            <person name="Damste J.S.S."/>
        </authorList>
    </citation>
    <scope>NUCLEOTIDE SEQUENCE [LARGE SCALE GENOMIC DNA]</scope>
    <source>
        <strain evidence="9 10">M1P</strain>
    </source>
</reference>
<dbReference type="PANTHER" id="PTHR13285">
    <property type="entry name" value="ACYLTRANSFERASE"/>
    <property type="match status" value="1"/>
</dbReference>
<dbReference type="GO" id="GO:0042121">
    <property type="term" value="P:alginic acid biosynthetic process"/>
    <property type="evidence" value="ECO:0007669"/>
    <property type="project" value="InterPro"/>
</dbReference>
<evidence type="ECO:0000313" key="9">
    <source>
        <dbReference type="EMBL" id="RRG24671.1"/>
    </source>
</evidence>
<proteinExistence type="inferred from homology"/>
<dbReference type="OrthoDB" id="9805788at2"/>
<comment type="subcellular location">
    <subcellularLocation>
        <location evidence="1">Cell membrane</location>
        <topology evidence="1">Multi-pass membrane protein</topology>
    </subcellularLocation>
</comment>
<keyword evidence="10" id="KW-1185">Reference proteome</keyword>
<comment type="similarity">
    <text evidence="2 7">Belongs to the membrane-bound acyltransferase family.</text>
</comment>
<dbReference type="AlphaFoldDB" id="A0A425Y828"/>
<keyword evidence="5 8" id="KW-1133">Transmembrane helix</keyword>
<evidence type="ECO:0000256" key="8">
    <source>
        <dbReference type="SAM" id="Phobius"/>
    </source>
</evidence>
<dbReference type="InterPro" id="IPR004299">
    <property type="entry name" value="MBOAT_fam"/>
</dbReference>
<dbReference type="PIRSF" id="PIRSF016636">
    <property type="entry name" value="AlgI_DltB"/>
    <property type="match status" value="1"/>
</dbReference>
<dbReference type="EMBL" id="QQWG01000001">
    <property type="protein sequence ID" value="RRG24671.1"/>
    <property type="molecule type" value="Genomic_DNA"/>
</dbReference>
<feature type="transmembrane region" description="Helical" evidence="8">
    <location>
        <begin position="116"/>
        <end position="137"/>
    </location>
</feature>
<feature type="transmembrane region" description="Helical" evidence="8">
    <location>
        <begin position="305"/>
        <end position="325"/>
    </location>
</feature>
<organism evidence="9 10">
    <name type="scientific">Ancylomarina euxinus</name>
    <dbReference type="NCBI Taxonomy" id="2283627"/>
    <lineage>
        <taxon>Bacteria</taxon>
        <taxon>Pseudomonadati</taxon>
        <taxon>Bacteroidota</taxon>
        <taxon>Bacteroidia</taxon>
        <taxon>Marinilabiliales</taxon>
        <taxon>Marinifilaceae</taxon>
        <taxon>Ancylomarina</taxon>
    </lineage>
</organism>
<evidence type="ECO:0000256" key="5">
    <source>
        <dbReference type="ARBA" id="ARBA00022989"/>
    </source>
</evidence>
<feature type="transmembrane region" description="Helical" evidence="8">
    <location>
        <begin position="43"/>
        <end position="64"/>
    </location>
</feature>
<accession>A0A425Y828</accession>
<dbReference type="RefSeq" id="WP_125029077.1">
    <property type="nucleotide sequence ID" value="NZ_JAPXVP010000001.1"/>
</dbReference>
<keyword evidence="6 7" id="KW-0472">Membrane</keyword>
<dbReference type="GO" id="GO:0016746">
    <property type="term" value="F:acyltransferase activity"/>
    <property type="evidence" value="ECO:0007669"/>
    <property type="project" value="UniProtKB-KW"/>
</dbReference>
<comment type="caution">
    <text evidence="9">The sequence shown here is derived from an EMBL/GenBank/DDBJ whole genome shotgun (WGS) entry which is preliminary data.</text>
</comment>